<dbReference type="SMART" id="SM00283">
    <property type="entry name" value="MA"/>
    <property type="match status" value="1"/>
</dbReference>
<evidence type="ECO:0000256" key="3">
    <source>
        <dbReference type="PROSITE-ProRule" id="PRU00284"/>
    </source>
</evidence>
<comment type="caution">
    <text evidence="9">The sequence shown here is derived from an EMBL/GenBank/DDBJ whole genome shotgun (WGS) entry which is preliminary data.</text>
</comment>
<dbReference type="InterPro" id="IPR004089">
    <property type="entry name" value="MCPsignal_dom"/>
</dbReference>
<sequence>MIKNLSIKTKLLIGFMSMVILIGITGFFGKFGLANTESSMEQIYSNNLQSIDEIHSIKENFLSEVRIVNDAVLEQDSSKIETALQKLDAIRIKNSAIVEDYSKNTMSDDEKKDFDDFNSILKDKFSPEKDNLFELIKEENYTEAKNKLSEFNQTIDTMSKKLDDLVEINQKQAEEAYNSNIDNYKMTTNIMHAILIVGIVLAIVIGTALSIYISRTIKKGLLFAEALGNGDLTYSIESKNNDELGLLIRALNNAKEKIKALIENIVIQAQGVTASSEELSATLEELSSNFESIDKNTSGIVENIQGINSITEELSSTMEEVNSGITQLASNSTESSHQSIEIKERATEVKETGINSMKATDELYEEKQNNILNAIEQGKVVSEIGIIAQSIASIAEQTNLLALNANIEAARAGEQGKGFAVVANEVRILAEQSADYVKNIQNVVSNVQAAFNNLSGNSKDVLNFVNENVKKDYDLLIETGNKYENDAAYISDLSQNIASMSQELNASTEEISAVVQTIAENMKDTKNSSEEIKVGIDETNKAIEQVAKVAQHQAETAEKLTELVLNFKI</sequence>
<dbReference type="Pfam" id="PF00672">
    <property type="entry name" value="HAMP"/>
    <property type="match status" value="1"/>
</dbReference>
<feature type="domain" description="Methyl-accepting transducer" evidence="6">
    <location>
        <begin position="282"/>
        <end position="519"/>
    </location>
</feature>
<dbReference type="InterPro" id="IPR024478">
    <property type="entry name" value="HlyB_4HB_MCP"/>
</dbReference>
<feature type="transmembrane region" description="Helical" evidence="5">
    <location>
        <begin position="190"/>
        <end position="213"/>
    </location>
</feature>
<dbReference type="EMBL" id="LZZI01000233">
    <property type="protein sequence ID" value="OOM51718.1"/>
    <property type="molecule type" value="Genomic_DNA"/>
</dbReference>
<reference evidence="9 10" key="1">
    <citation type="submission" date="2016-05" db="EMBL/GenBank/DDBJ databases">
        <title>Microbial solvent formation.</title>
        <authorList>
            <person name="Poehlein A."/>
            <person name="Montoya Solano J.D."/>
            <person name="Flitsch S."/>
            <person name="Krabben P."/>
            <person name="Duerre P."/>
            <person name="Daniel R."/>
        </authorList>
    </citation>
    <scope>NUCLEOTIDE SEQUENCE [LARGE SCALE GENOMIC DNA]</scope>
    <source>
        <strain evidence="9 10">DSM 53</strain>
    </source>
</reference>
<comment type="similarity">
    <text evidence="2">Belongs to the methyl-accepting chemotaxis (MCP) protein family.</text>
</comment>
<dbReference type="RefSeq" id="WP_077841105.1">
    <property type="nucleotide sequence ID" value="NZ_JABAGD010000003.1"/>
</dbReference>
<protein>
    <submittedName>
        <fullName evidence="8 9">Methyl-accepting chemotaxis protein</fullName>
    </submittedName>
</protein>
<dbReference type="PANTHER" id="PTHR32089">
    <property type="entry name" value="METHYL-ACCEPTING CHEMOTAXIS PROTEIN MCPB"/>
    <property type="match status" value="1"/>
</dbReference>
<dbReference type="GO" id="GO:0007165">
    <property type="term" value="P:signal transduction"/>
    <property type="evidence" value="ECO:0007669"/>
    <property type="project" value="UniProtKB-KW"/>
</dbReference>
<dbReference type="EMBL" id="JABAGD010000003">
    <property type="protein sequence ID" value="NMF03663.1"/>
    <property type="molecule type" value="Genomic_DNA"/>
</dbReference>
<evidence type="ECO:0000259" key="6">
    <source>
        <dbReference type="PROSITE" id="PS50111"/>
    </source>
</evidence>
<feature type="coiled-coil region" evidence="4">
    <location>
        <begin position="244"/>
        <end position="296"/>
    </location>
</feature>
<dbReference type="PANTHER" id="PTHR32089:SF112">
    <property type="entry name" value="LYSOZYME-LIKE PROTEIN-RELATED"/>
    <property type="match status" value="1"/>
</dbReference>
<keyword evidence="5" id="KW-0472">Membrane</keyword>
<evidence type="ECO:0000256" key="4">
    <source>
        <dbReference type="SAM" id="Coils"/>
    </source>
</evidence>
<accession>A0A1S8RET4</accession>
<reference evidence="8 11" key="2">
    <citation type="submission" date="2020-04" db="EMBL/GenBank/DDBJ databases">
        <authorList>
            <person name="Hitch T.C.A."/>
            <person name="Wylensek D."/>
            <person name="Clavel T."/>
        </authorList>
    </citation>
    <scope>NUCLEOTIDE SEQUENCE [LARGE SCALE GENOMIC DNA]</scope>
    <source>
        <strain evidence="8 11">WB01_NA02</strain>
    </source>
</reference>
<feature type="domain" description="HAMP" evidence="7">
    <location>
        <begin position="224"/>
        <end position="263"/>
    </location>
</feature>
<dbReference type="AlphaFoldDB" id="A0A1S8RET4"/>
<evidence type="ECO:0000313" key="10">
    <source>
        <dbReference type="Proteomes" id="UP000190973"/>
    </source>
</evidence>
<evidence type="ECO:0000313" key="8">
    <source>
        <dbReference type="EMBL" id="NMF03663.1"/>
    </source>
</evidence>
<evidence type="ECO:0000256" key="1">
    <source>
        <dbReference type="ARBA" id="ARBA00023224"/>
    </source>
</evidence>
<dbReference type="PROSITE" id="PS50885">
    <property type="entry name" value="HAMP"/>
    <property type="match status" value="1"/>
</dbReference>
<dbReference type="GO" id="GO:0016020">
    <property type="term" value="C:membrane"/>
    <property type="evidence" value="ECO:0007669"/>
    <property type="project" value="InterPro"/>
</dbReference>
<dbReference type="Proteomes" id="UP000587880">
    <property type="component" value="Unassembled WGS sequence"/>
</dbReference>
<keyword evidence="5" id="KW-0812">Transmembrane</keyword>
<dbReference type="CDD" id="cd06225">
    <property type="entry name" value="HAMP"/>
    <property type="match status" value="1"/>
</dbReference>
<dbReference type="InterPro" id="IPR003660">
    <property type="entry name" value="HAMP_dom"/>
</dbReference>
<dbReference type="Proteomes" id="UP000190973">
    <property type="component" value="Unassembled WGS sequence"/>
</dbReference>
<dbReference type="Pfam" id="PF00015">
    <property type="entry name" value="MCPsignal"/>
    <property type="match status" value="1"/>
</dbReference>
<evidence type="ECO:0000256" key="5">
    <source>
        <dbReference type="SAM" id="Phobius"/>
    </source>
</evidence>
<name>A0A1S8RET4_CLOBE</name>
<dbReference type="SUPFAM" id="SSF58104">
    <property type="entry name" value="Methyl-accepting chemotaxis protein (MCP) signaling domain"/>
    <property type="match status" value="1"/>
</dbReference>
<gene>
    <name evidence="9" type="primary">mcp4_8</name>
    <name evidence="9" type="ORF">CLBCK_49710</name>
    <name evidence="8" type="ORF">HF849_02690</name>
</gene>
<dbReference type="PROSITE" id="PS50111">
    <property type="entry name" value="CHEMOTAXIS_TRANSDUC_2"/>
    <property type="match status" value="1"/>
</dbReference>
<dbReference type="Gene3D" id="1.10.287.950">
    <property type="entry name" value="Methyl-accepting chemotaxis protein"/>
    <property type="match status" value="1"/>
</dbReference>
<dbReference type="Pfam" id="PF12729">
    <property type="entry name" value="4HB_MCP_1"/>
    <property type="match status" value="1"/>
</dbReference>
<evidence type="ECO:0000313" key="9">
    <source>
        <dbReference type="EMBL" id="OOM51718.1"/>
    </source>
</evidence>
<keyword evidence="4" id="KW-0175">Coiled coil</keyword>
<organism evidence="9 10">
    <name type="scientific">Clostridium beijerinckii</name>
    <name type="common">Clostridium MP</name>
    <dbReference type="NCBI Taxonomy" id="1520"/>
    <lineage>
        <taxon>Bacteria</taxon>
        <taxon>Bacillati</taxon>
        <taxon>Bacillota</taxon>
        <taxon>Clostridia</taxon>
        <taxon>Eubacteriales</taxon>
        <taxon>Clostridiaceae</taxon>
        <taxon>Clostridium</taxon>
    </lineage>
</organism>
<evidence type="ECO:0000313" key="11">
    <source>
        <dbReference type="Proteomes" id="UP000587880"/>
    </source>
</evidence>
<evidence type="ECO:0000259" key="7">
    <source>
        <dbReference type="PROSITE" id="PS50885"/>
    </source>
</evidence>
<proteinExistence type="inferred from homology"/>
<evidence type="ECO:0000256" key="2">
    <source>
        <dbReference type="ARBA" id="ARBA00029447"/>
    </source>
</evidence>
<feature type="transmembrane region" description="Helical" evidence="5">
    <location>
        <begin position="12"/>
        <end position="33"/>
    </location>
</feature>
<keyword evidence="5" id="KW-1133">Transmembrane helix</keyword>
<keyword evidence="1 3" id="KW-0807">Transducer</keyword>